<dbReference type="GO" id="GO:0004674">
    <property type="term" value="F:protein serine/threonine kinase activity"/>
    <property type="evidence" value="ECO:0007669"/>
    <property type="project" value="UniProtKB-KW"/>
</dbReference>
<dbReference type="GO" id="GO:0005524">
    <property type="term" value="F:ATP binding"/>
    <property type="evidence" value="ECO:0007669"/>
    <property type="project" value="UniProtKB-UniRule"/>
</dbReference>
<sequence length="453" mass="49716">MAPKCTAPPSSTCAPAAAAALSPGREPSGHGSVQLFDGAFWKGSAACGQFSGWCSVGPLKCAKMCKQTQKPDAAPRLEQRGLDTQIWWQLEAGSQVLAPRSPGQGGLAKEQGSSCCYLGRPVLLSTQKLYRKEIKPPFKPAVGRPEDTFHFDPEFTARTPTDSPGVPPSANAHHLFRGFSFVASSLAQEPSQQDLHKATVHPVVQQLHGNNTRFTDGYEVKEDIGVGAYSVCKRCVHMATDAEYAVKRVTTKQGERRTAAGGPPWTEQGAQAANPEPAPRVVAERLLLSVIIDKSKRDPSEEIEILLRYGQHPNIITLKDVYDDGKFVYLVMELMRGGELLDRILRQRYFSEREASDVLCTITKTMDYLHSQGVVHRDLKPSNILYMDESGNPESIRICDFGFAKQLRAENGLLMTPCYTANFVAPEVLKRQGYDAACDIWSLGILLYTMLAG</sequence>
<evidence type="ECO:0000256" key="3">
    <source>
        <dbReference type="ARBA" id="ARBA00022679"/>
    </source>
</evidence>
<evidence type="ECO:0000256" key="7">
    <source>
        <dbReference type="PROSITE-ProRule" id="PRU10141"/>
    </source>
</evidence>
<organism evidence="12 13">
    <name type="scientific">Eschrichtius robustus</name>
    <name type="common">California gray whale</name>
    <name type="synonym">Eschrichtius gibbosus</name>
    <dbReference type="NCBI Taxonomy" id="9764"/>
    <lineage>
        <taxon>Eukaryota</taxon>
        <taxon>Metazoa</taxon>
        <taxon>Chordata</taxon>
        <taxon>Craniata</taxon>
        <taxon>Vertebrata</taxon>
        <taxon>Euteleostomi</taxon>
        <taxon>Mammalia</taxon>
        <taxon>Eutheria</taxon>
        <taxon>Laurasiatheria</taxon>
        <taxon>Artiodactyla</taxon>
        <taxon>Whippomorpha</taxon>
        <taxon>Cetacea</taxon>
        <taxon>Mysticeti</taxon>
        <taxon>Eschrichtiidae</taxon>
        <taxon>Eschrichtius</taxon>
    </lineage>
</organism>
<comment type="caution">
    <text evidence="12">The sequence shown here is derived from an EMBL/GenBank/DDBJ whole genome shotgun (WGS) entry which is preliminary data.</text>
</comment>
<proteinExistence type="inferred from homology"/>
<evidence type="ECO:0000256" key="4">
    <source>
        <dbReference type="ARBA" id="ARBA00022741"/>
    </source>
</evidence>
<dbReference type="PROSITE" id="PS51285">
    <property type="entry name" value="AGC_KINASE_CTER"/>
    <property type="match status" value="1"/>
</dbReference>
<keyword evidence="4 7" id="KW-0547">Nucleotide-binding</keyword>
<comment type="similarity">
    <text evidence="8">Belongs to the protein kinase superfamily.</text>
</comment>
<keyword evidence="1 8" id="KW-0723">Serine/threonine-protein kinase</keyword>
<dbReference type="PROSITE" id="PS00108">
    <property type="entry name" value="PROTEIN_KINASE_ST"/>
    <property type="match status" value="1"/>
</dbReference>
<accession>A0AB34HF96</accession>
<dbReference type="InterPro" id="IPR017892">
    <property type="entry name" value="Pkinase_C"/>
</dbReference>
<dbReference type="SMART" id="SM00220">
    <property type="entry name" value="S_TKc"/>
    <property type="match status" value="1"/>
</dbReference>
<dbReference type="PROSITE" id="PS00107">
    <property type="entry name" value="PROTEIN_KINASE_ATP"/>
    <property type="match status" value="1"/>
</dbReference>
<reference evidence="12 13" key="1">
    <citation type="submission" date="2022-11" db="EMBL/GenBank/DDBJ databases">
        <title>Whole genome sequence of Eschrichtius robustus ER-17-0199.</title>
        <authorList>
            <person name="Bruniche-Olsen A."/>
            <person name="Black A.N."/>
            <person name="Fields C.J."/>
            <person name="Walden K."/>
            <person name="Dewoody J.A."/>
        </authorList>
    </citation>
    <scope>NUCLEOTIDE SEQUENCE [LARGE SCALE GENOMIC DNA]</scope>
    <source>
        <strain evidence="12">ER-17-0199</strain>
        <tissue evidence="12">Blubber</tissue>
    </source>
</reference>
<protein>
    <recommendedName>
        <fullName evidence="14">Ribosomal protein S6 kinase alpha-2</fullName>
    </recommendedName>
</protein>
<feature type="region of interest" description="Disordered" evidence="9">
    <location>
        <begin position="252"/>
        <end position="276"/>
    </location>
</feature>
<keyword evidence="5" id="KW-0418">Kinase</keyword>
<dbReference type="Proteomes" id="UP001159641">
    <property type="component" value="Unassembled WGS sequence"/>
</dbReference>
<evidence type="ECO:0000256" key="1">
    <source>
        <dbReference type="ARBA" id="ARBA00022527"/>
    </source>
</evidence>
<keyword evidence="13" id="KW-1185">Reference proteome</keyword>
<evidence type="ECO:0000259" key="11">
    <source>
        <dbReference type="PROSITE" id="PS51285"/>
    </source>
</evidence>
<evidence type="ECO:0000256" key="6">
    <source>
        <dbReference type="ARBA" id="ARBA00022840"/>
    </source>
</evidence>
<dbReference type="AlphaFoldDB" id="A0AB34HF96"/>
<evidence type="ECO:0000259" key="10">
    <source>
        <dbReference type="PROSITE" id="PS50011"/>
    </source>
</evidence>
<evidence type="ECO:0000256" key="8">
    <source>
        <dbReference type="RuleBase" id="RU000304"/>
    </source>
</evidence>
<dbReference type="InterPro" id="IPR000719">
    <property type="entry name" value="Prot_kinase_dom"/>
</dbReference>
<keyword evidence="2" id="KW-0597">Phosphoprotein</keyword>
<evidence type="ECO:0000256" key="5">
    <source>
        <dbReference type="ARBA" id="ARBA00022777"/>
    </source>
</evidence>
<feature type="domain" description="Protein kinase" evidence="10">
    <location>
        <begin position="218"/>
        <end position="453"/>
    </location>
</feature>
<evidence type="ECO:0000313" key="12">
    <source>
        <dbReference type="EMBL" id="KAJ8791537.1"/>
    </source>
</evidence>
<dbReference type="Gene3D" id="1.10.510.10">
    <property type="entry name" value="Transferase(Phosphotransferase) domain 1"/>
    <property type="match status" value="1"/>
</dbReference>
<dbReference type="InterPro" id="IPR008271">
    <property type="entry name" value="Ser/Thr_kinase_AS"/>
</dbReference>
<keyword evidence="3" id="KW-0808">Transferase</keyword>
<dbReference type="InterPro" id="IPR017441">
    <property type="entry name" value="Protein_kinase_ATP_BS"/>
</dbReference>
<evidence type="ECO:0000256" key="9">
    <source>
        <dbReference type="SAM" id="MobiDB-lite"/>
    </source>
</evidence>
<feature type="binding site" evidence="7">
    <location>
        <position position="247"/>
    </location>
    <ligand>
        <name>ATP</name>
        <dbReference type="ChEBI" id="CHEBI:30616"/>
    </ligand>
</feature>
<dbReference type="PROSITE" id="PS50011">
    <property type="entry name" value="PROTEIN_KINASE_DOM"/>
    <property type="match status" value="1"/>
</dbReference>
<gene>
    <name evidence="12" type="ORF">J1605_020633</name>
</gene>
<name>A0AB34HF96_ESCRO</name>
<feature type="domain" description="AGC-kinase C-terminal" evidence="11">
    <location>
        <begin position="122"/>
        <end position="191"/>
    </location>
</feature>
<dbReference type="SUPFAM" id="SSF56112">
    <property type="entry name" value="Protein kinase-like (PK-like)"/>
    <property type="match status" value="1"/>
</dbReference>
<dbReference type="SMART" id="SM00133">
    <property type="entry name" value="S_TK_X"/>
    <property type="match status" value="1"/>
</dbReference>
<dbReference type="Pfam" id="PF00069">
    <property type="entry name" value="Pkinase"/>
    <property type="match status" value="1"/>
</dbReference>
<dbReference type="InterPro" id="IPR000961">
    <property type="entry name" value="AGC-kinase_C"/>
</dbReference>
<dbReference type="InterPro" id="IPR011009">
    <property type="entry name" value="Kinase-like_dom_sf"/>
</dbReference>
<evidence type="ECO:0000256" key="2">
    <source>
        <dbReference type="ARBA" id="ARBA00022553"/>
    </source>
</evidence>
<keyword evidence="6 7" id="KW-0067">ATP-binding</keyword>
<dbReference type="Pfam" id="PF00433">
    <property type="entry name" value="Pkinase_C"/>
    <property type="match status" value="1"/>
</dbReference>
<evidence type="ECO:0008006" key="14">
    <source>
        <dbReference type="Google" id="ProtNLM"/>
    </source>
</evidence>
<dbReference type="Gene3D" id="3.30.200.20">
    <property type="entry name" value="Phosphorylase Kinase, domain 1"/>
    <property type="match status" value="2"/>
</dbReference>
<dbReference type="EMBL" id="JAIQCJ010001207">
    <property type="protein sequence ID" value="KAJ8791537.1"/>
    <property type="molecule type" value="Genomic_DNA"/>
</dbReference>
<dbReference type="PANTHER" id="PTHR24347">
    <property type="entry name" value="SERINE/THREONINE-PROTEIN KINASE"/>
    <property type="match status" value="1"/>
</dbReference>
<evidence type="ECO:0000313" key="13">
    <source>
        <dbReference type="Proteomes" id="UP001159641"/>
    </source>
</evidence>